<accession>A0A0E9SH50</accession>
<dbReference type="AlphaFoldDB" id="A0A0E9SH50"/>
<evidence type="ECO:0000313" key="1">
    <source>
        <dbReference type="EMBL" id="JAH40587.1"/>
    </source>
</evidence>
<dbReference type="EMBL" id="GBXM01067990">
    <property type="protein sequence ID" value="JAH40587.1"/>
    <property type="molecule type" value="Transcribed_RNA"/>
</dbReference>
<protein>
    <submittedName>
        <fullName evidence="1">Uncharacterized protein</fullName>
    </submittedName>
</protein>
<proteinExistence type="predicted"/>
<organism evidence="1">
    <name type="scientific">Anguilla anguilla</name>
    <name type="common">European freshwater eel</name>
    <name type="synonym">Muraena anguilla</name>
    <dbReference type="NCBI Taxonomy" id="7936"/>
    <lineage>
        <taxon>Eukaryota</taxon>
        <taxon>Metazoa</taxon>
        <taxon>Chordata</taxon>
        <taxon>Craniata</taxon>
        <taxon>Vertebrata</taxon>
        <taxon>Euteleostomi</taxon>
        <taxon>Actinopterygii</taxon>
        <taxon>Neopterygii</taxon>
        <taxon>Teleostei</taxon>
        <taxon>Anguilliformes</taxon>
        <taxon>Anguillidae</taxon>
        <taxon>Anguilla</taxon>
    </lineage>
</organism>
<sequence>MQKNTSLHPNPELSSKKLLTLCTKDVRSSFYLI</sequence>
<name>A0A0E9SH50_ANGAN</name>
<reference evidence="1" key="1">
    <citation type="submission" date="2014-11" db="EMBL/GenBank/DDBJ databases">
        <authorList>
            <person name="Amaro Gonzalez C."/>
        </authorList>
    </citation>
    <scope>NUCLEOTIDE SEQUENCE</scope>
</reference>
<reference evidence="1" key="2">
    <citation type="journal article" date="2015" name="Fish Shellfish Immunol.">
        <title>Early steps in the European eel (Anguilla anguilla)-Vibrio vulnificus interaction in the gills: Role of the RtxA13 toxin.</title>
        <authorList>
            <person name="Callol A."/>
            <person name="Pajuelo D."/>
            <person name="Ebbesson L."/>
            <person name="Teles M."/>
            <person name="MacKenzie S."/>
            <person name="Amaro C."/>
        </authorList>
    </citation>
    <scope>NUCLEOTIDE SEQUENCE</scope>
</reference>